<name>A0AAV7VWQ1_PLEWA</name>
<feature type="region of interest" description="Disordered" evidence="1">
    <location>
        <begin position="1"/>
        <end position="25"/>
    </location>
</feature>
<evidence type="ECO:0000313" key="3">
    <source>
        <dbReference type="EMBL" id="KAJ1204496.1"/>
    </source>
</evidence>
<dbReference type="EMBL" id="JANPWB010000003">
    <property type="protein sequence ID" value="KAJ1204496.1"/>
    <property type="molecule type" value="Genomic_DNA"/>
</dbReference>
<dbReference type="AlphaFoldDB" id="A0AAV7VWQ1"/>
<proteinExistence type="predicted"/>
<protein>
    <submittedName>
        <fullName evidence="2">Uncharacterized protein</fullName>
    </submittedName>
</protein>
<accession>A0AAV7VWQ1</accession>
<keyword evidence="4" id="KW-1185">Reference proteome</keyword>
<reference evidence="2" key="1">
    <citation type="journal article" date="2022" name="bioRxiv">
        <title>Sequencing and chromosome-scale assembly of the giantPleurodeles waltlgenome.</title>
        <authorList>
            <person name="Brown T."/>
            <person name="Elewa A."/>
            <person name="Iarovenko S."/>
            <person name="Subramanian E."/>
            <person name="Araus A.J."/>
            <person name="Petzold A."/>
            <person name="Susuki M."/>
            <person name="Suzuki K.-i.T."/>
            <person name="Hayashi T."/>
            <person name="Toyoda A."/>
            <person name="Oliveira C."/>
            <person name="Osipova E."/>
            <person name="Leigh N.D."/>
            <person name="Simon A."/>
            <person name="Yun M.H."/>
        </authorList>
    </citation>
    <scope>NUCLEOTIDE SEQUENCE</scope>
    <source>
        <strain evidence="2">20211129_DDA</strain>
        <tissue evidence="2">Liver</tissue>
    </source>
</reference>
<dbReference type="Proteomes" id="UP001066276">
    <property type="component" value="Chromosome 2_1"/>
</dbReference>
<evidence type="ECO:0000313" key="4">
    <source>
        <dbReference type="Proteomes" id="UP001066276"/>
    </source>
</evidence>
<evidence type="ECO:0000313" key="2">
    <source>
        <dbReference type="EMBL" id="KAJ1204495.1"/>
    </source>
</evidence>
<feature type="compositionally biased region" description="Basic and acidic residues" evidence="1">
    <location>
        <begin position="1"/>
        <end position="11"/>
    </location>
</feature>
<evidence type="ECO:0000256" key="1">
    <source>
        <dbReference type="SAM" id="MobiDB-lite"/>
    </source>
</evidence>
<sequence>MEGKNEDHEPLASKTFGTQEILDVDESNKGDLDNLVAAIEEHYEPAQSLQDVANVESGTSQDPQASSMEQLLKSLAKEVRIDFSISQANQ</sequence>
<dbReference type="EMBL" id="JANPWB010000003">
    <property type="protein sequence ID" value="KAJ1204495.1"/>
    <property type="molecule type" value="Genomic_DNA"/>
</dbReference>
<comment type="caution">
    <text evidence="2">The sequence shown here is derived from an EMBL/GenBank/DDBJ whole genome shotgun (WGS) entry which is preliminary data.</text>
</comment>
<gene>
    <name evidence="2" type="ORF">NDU88_008272</name>
    <name evidence="3" type="ORF">NDU88_008273</name>
</gene>
<organism evidence="2 4">
    <name type="scientific">Pleurodeles waltl</name>
    <name type="common">Iberian ribbed newt</name>
    <dbReference type="NCBI Taxonomy" id="8319"/>
    <lineage>
        <taxon>Eukaryota</taxon>
        <taxon>Metazoa</taxon>
        <taxon>Chordata</taxon>
        <taxon>Craniata</taxon>
        <taxon>Vertebrata</taxon>
        <taxon>Euteleostomi</taxon>
        <taxon>Amphibia</taxon>
        <taxon>Batrachia</taxon>
        <taxon>Caudata</taxon>
        <taxon>Salamandroidea</taxon>
        <taxon>Salamandridae</taxon>
        <taxon>Pleurodelinae</taxon>
        <taxon>Pleurodeles</taxon>
    </lineage>
</organism>
<feature type="region of interest" description="Disordered" evidence="1">
    <location>
        <begin position="47"/>
        <end position="69"/>
    </location>
</feature>